<dbReference type="RefSeq" id="WP_184930587.1">
    <property type="nucleotide sequence ID" value="NZ_JACHJY010000002.1"/>
</dbReference>
<name>A0A7W7TXG5_9ACTN</name>
<evidence type="ECO:0008006" key="4">
    <source>
        <dbReference type="Google" id="ProtNLM"/>
    </source>
</evidence>
<keyword evidence="3" id="KW-1185">Reference proteome</keyword>
<dbReference type="PROSITE" id="PS51257">
    <property type="entry name" value="PROKAR_LIPOPROTEIN"/>
    <property type="match status" value="1"/>
</dbReference>
<dbReference type="Proteomes" id="UP000582643">
    <property type="component" value="Unassembled WGS sequence"/>
</dbReference>
<evidence type="ECO:0000256" key="1">
    <source>
        <dbReference type="SAM" id="SignalP"/>
    </source>
</evidence>
<sequence length="472" mass="48431">MRATKTTAALAVVLAAGLLAGCGNASSPNGTSRPGGTASGDAKAPVKLAVPPLYDGAKGWDESLPWVPEHAEPPVAVLPGAAAVAVLTVGEAGGFAVRTRAAGTGKVLWTSAAWKPPLPLEYAEKKDIPTVLGVEQDGRKLVVVSAHGTVGKDDLHEGAEVVRLAVFDAAGGPATGRKPLREIDVPVSVKADNDGWRVSADGGRVLVAYGDHGRYPRWGAAVDLVSGKVTPYGAPSGLLKQCEGKNLECGWSRVVAVSPKGPLVGLGQGFGMPGAWFSDSVLPRGAARTYSFGFSSSWNGDVYGVAGGRFLAQWHGAEKNGSDGPTVWSVHEVGSGAPLARMECAYDDFPTVTSQGNSRTYPVVTSPSGRFLAAGPVAFDLGRKQGVCLQGDGNRKTIAVGAISDDGTAYGRVDGDASDPVAVLLDLKTATGDAKVLGAGVQIPQHTSVAGSGLFVTRDENENVLVALRPLR</sequence>
<gene>
    <name evidence="2" type="ORF">GGE06_002072</name>
</gene>
<dbReference type="AlphaFoldDB" id="A0A7W7TXG5"/>
<dbReference type="EMBL" id="JACHJY010000002">
    <property type="protein sequence ID" value="MBB4981164.1"/>
    <property type="molecule type" value="Genomic_DNA"/>
</dbReference>
<comment type="caution">
    <text evidence="2">The sequence shown here is derived from an EMBL/GenBank/DDBJ whole genome shotgun (WGS) entry which is preliminary data.</text>
</comment>
<reference evidence="2 3" key="1">
    <citation type="submission" date="2020-08" db="EMBL/GenBank/DDBJ databases">
        <title>Genomic Encyclopedia of Type Strains, Phase III (KMG-III): the genomes of soil and plant-associated and newly described type strains.</title>
        <authorList>
            <person name="Whitman W."/>
        </authorList>
    </citation>
    <scope>NUCLEOTIDE SEQUENCE [LARGE SCALE GENOMIC DNA]</scope>
    <source>
        <strain evidence="2 3">SFB5A</strain>
    </source>
</reference>
<protein>
    <recommendedName>
        <fullName evidence="4">Lipoprotein</fullName>
    </recommendedName>
</protein>
<feature type="chain" id="PRO_5030845194" description="Lipoprotein" evidence="1">
    <location>
        <begin position="26"/>
        <end position="472"/>
    </location>
</feature>
<evidence type="ECO:0000313" key="2">
    <source>
        <dbReference type="EMBL" id="MBB4981164.1"/>
    </source>
</evidence>
<dbReference type="SUPFAM" id="SSF82171">
    <property type="entry name" value="DPP6 N-terminal domain-like"/>
    <property type="match status" value="1"/>
</dbReference>
<organism evidence="2 3">
    <name type="scientific">Streptomyces nymphaeiformis</name>
    <dbReference type="NCBI Taxonomy" id="2663842"/>
    <lineage>
        <taxon>Bacteria</taxon>
        <taxon>Bacillati</taxon>
        <taxon>Actinomycetota</taxon>
        <taxon>Actinomycetes</taxon>
        <taxon>Kitasatosporales</taxon>
        <taxon>Streptomycetaceae</taxon>
        <taxon>Streptomyces</taxon>
    </lineage>
</organism>
<proteinExistence type="predicted"/>
<evidence type="ECO:0000313" key="3">
    <source>
        <dbReference type="Proteomes" id="UP000582643"/>
    </source>
</evidence>
<keyword evidence="1" id="KW-0732">Signal</keyword>
<feature type="signal peptide" evidence="1">
    <location>
        <begin position="1"/>
        <end position="25"/>
    </location>
</feature>
<accession>A0A7W7TXG5</accession>